<dbReference type="Proteomes" id="UP000095283">
    <property type="component" value="Unplaced"/>
</dbReference>
<dbReference type="WBParaSite" id="Hba_10746">
    <property type="protein sequence ID" value="Hba_10746"/>
    <property type="gene ID" value="Hba_10746"/>
</dbReference>
<keyword evidence="1" id="KW-1133">Transmembrane helix</keyword>
<name>A0A1I7WZM8_HETBA</name>
<protein>
    <submittedName>
        <fullName evidence="3">Transmembrane protein</fullName>
    </submittedName>
</protein>
<accession>A0A1I7WZM8</accession>
<keyword evidence="2" id="KW-1185">Reference proteome</keyword>
<keyword evidence="1" id="KW-0472">Membrane</keyword>
<evidence type="ECO:0000313" key="2">
    <source>
        <dbReference type="Proteomes" id="UP000095283"/>
    </source>
</evidence>
<sequence>MSEFEKDMSETAGSKMCSYMYAVSCFFISEIILIFGYQNNAWLVIHKTGTTDEFQISSLRYNEGSLILDASSLALYLALYLARLQLLFPMIWFFISIICCCNLRIEQFAYNHKKILIHICAFGAFIFICIFVIMMISLVTNSVLPVVPPEYDVSSGYLYFKIMNFNSFKTNKWIKTNLQQEQELQTVNA</sequence>
<dbReference type="AlphaFoldDB" id="A0A1I7WZM8"/>
<reference evidence="3" key="1">
    <citation type="submission" date="2016-11" db="UniProtKB">
        <authorList>
            <consortium name="WormBaseParasite"/>
        </authorList>
    </citation>
    <scope>IDENTIFICATION</scope>
</reference>
<feature type="transmembrane region" description="Helical" evidence="1">
    <location>
        <begin position="20"/>
        <end position="37"/>
    </location>
</feature>
<feature type="transmembrane region" description="Helical" evidence="1">
    <location>
        <begin position="73"/>
        <end position="103"/>
    </location>
</feature>
<feature type="transmembrane region" description="Helical" evidence="1">
    <location>
        <begin position="115"/>
        <end position="139"/>
    </location>
</feature>
<proteinExistence type="predicted"/>
<evidence type="ECO:0000313" key="3">
    <source>
        <dbReference type="WBParaSite" id="Hba_10746"/>
    </source>
</evidence>
<organism evidence="2 3">
    <name type="scientific">Heterorhabditis bacteriophora</name>
    <name type="common">Entomopathogenic nematode worm</name>
    <dbReference type="NCBI Taxonomy" id="37862"/>
    <lineage>
        <taxon>Eukaryota</taxon>
        <taxon>Metazoa</taxon>
        <taxon>Ecdysozoa</taxon>
        <taxon>Nematoda</taxon>
        <taxon>Chromadorea</taxon>
        <taxon>Rhabditida</taxon>
        <taxon>Rhabditina</taxon>
        <taxon>Rhabditomorpha</taxon>
        <taxon>Strongyloidea</taxon>
        <taxon>Heterorhabditidae</taxon>
        <taxon>Heterorhabditis</taxon>
    </lineage>
</organism>
<keyword evidence="1" id="KW-0812">Transmembrane</keyword>
<evidence type="ECO:0000256" key="1">
    <source>
        <dbReference type="SAM" id="Phobius"/>
    </source>
</evidence>